<sequence length="250" mass="28505">MGQDYSYTQPSSSGEFDMTSLLQAEADLYADEAGSSYTIAEAVHYPPQPEADEGFPRTCYYGCEPIIETSYTPKDPGRRYFTCVNVDDGDCHIWKWWDVAIMEEMHDMQTQLRLLKDQFFESDQKVARLEKIVGVLNGEKDKRKQVVDVDREDEVAEPESRPVGVKAAEAAGKRKKSGKEEEMSQLQAIMEMKEKLYKQKILDRLPAKKDPLSEMEETLKLKLMSEMSSSRTCEPSHGCIVAKCFVVFLK</sequence>
<gene>
    <name evidence="2" type="ORF">F2Q70_00036102</name>
</gene>
<evidence type="ECO:0000256" key="1">
    <source>
        <dbReference type="SAM" id="MobiDB-lite"/>
    </source>
</evidence>
<dbReference type="AlphaFoldDB" id="A0A8S9JU94"/>
<reference evidence="2" key="1">
    <citation type="submission" date="2019-12" db="EMBL/GenBank/DDBJ databases">
        <title>Genome sequencing and annotation of Brassica cretica.</title>
        <authorList>
            <person name="Studholme D.J."/>
            <person name="Sarris P.F."/>
        </authorList>
    </citation>
    <scope>NUCLEOTIDE SEQUENCE</scope>
    <source>
        <strain evidence="2">PFS-102/07</strain>
        <tissue evidence="2">Leaf</tissue>
    </source>
</reference>
<proteinExistence type="predicted"/>
<organism evidence="2">
    <name type="scientific">Brassica cretica</name>
    <name type="common">Mustard</name>
    <dbReference type="NCBI Taxonomy" id="69181"/>
    <lineage>
        <taxon>Eukaryota</taxon>
        <taxon>Viridiplantae</taxon>
        <taxon>Streptophyta</taxon>
        <taxon>Embryophyta</taxon>
        <taxon>Tracheophyta</taxon>
        <taxon>Spermatophyta</taxon>
        <taxon>Magnoliopsida</taxon>
        <taxon>eudicotyledons</taxon>
        <taxon>Gunneridae</taxon>
        <taxon>Pentapetalae</taxon>
        <taxon>rosids</taxon>
        <taxon>malvids</taxon>
        <taxon>Brassicales</taxon>
        <taxon>Brassicaceae</taxon>
        <taxon>Brassiceae</taxon>
        <taxon>Brassica</taxon>
    </lineage>
</organism>
<protein>
    <recommendedName>
        <fullName evidence="3">Zinc finger GRF-type domain-containing protein</fullName>
    </recommendedName>
</protein>
<dbReference type="EMBL" id="QGKY02000246">
    <property type="protein sequence ID" value="KAF2585057.1"/>
    <property type="molecule type" value="Genomic_DNA"/>
</dbReference>
<accession>A0A8S9JU94</accession>
<evidence type="ECO:0000313" key="2">
    <source>
        <dbReference type="EMBL" id="KAF2585057.1"/>
    </source>
</evidence>
<dbReference type="PANTHER" id="PTHR33248">
    <property type="entry name" value="ZINC ION-BINDING PROTEIN"/>
    <property type="match status" value="1"/>
</dbReference>
<feature type="region of interest" description="Disordered" evidence="1">
    <location>
        <begin position="150"/>
        <end position="181"/>
    </location>
</feature>
<comment type="caution">
    <text evidence="2">The sequence shown here is derived from an EMBL/GenBank/DDBJ whole genome shotgun (WGS) entry which is preliminary data.</text>
</comment>
<evidence type="ECO:0008006" key="3">
    <source>
        <dbReference type="Google" id="ProtNLM"/>
    </source>
</evidence>
<name>A0A8S9JU94_BRACR</name>